<proteinExistence type="predicted"/>
<dbReference type="Gene3D" id="3.30.60.90">
    <property type="match status" value="1"/>
</dbReference>
<dbReference type="OrthoDB" id="3222020at2759"/>
<name>A0A0D2PWB4_HYPSF</name>
<evidence type="ECO:0000256" key="1">
    <source>
        <dbReference type="ARBA" id="ARBA00022723"/>
    </source>
</evidence>
<feature type="region of interest" description="Disordered" evidence="4">
    <location>
        <begin position="969"/>
        <end position="1184"/>
    </location>
</feature>
<feature type="compositionally biased region" description="Basic and acidic residues" evidence="4">
    <location>
        <begin position="975"/>
        <end position="986"/>
    </location>
</feature>
<dbReference type="SUPFAM" id="SSF57850">
    <property type="entry name" value="RING/U-box"/>
    <property type="match status" value="1"/>
</dbReference>
<organism evidence="5 6">
    <name type="scientific">Hypholoma sublateritium (strain FD-334 SS-4)</name>
    <dbReference type="NCBI Taxonomy" id="945553"/>
    <lineage>
        <taxon>Eukaryota</taxon>
        <taxon>Fungi</taxon>
        <taxon>Dikarya</taxon>
        <taxon>Basidiomycota</taxon>
        <taxon>Agaricomycotina</taxon>
        <taxon>Agaricomycetes</taxon>
        <taxon>Agaricomycetidae</taxon>
        <taxon>Agaricales</taxon>
        <taxon>Agaricineae</taxon>
        <taxon>Strophariaceae</taxon>
        <taxon>Hypholoma</taxon>
    </lineage>
</organism>
<keyword evidence="3" id="KW-0862">Zinc</keyword>
<keyword evidence="1" id="KW-0479">Metal-binding</keyword>
<keyword evidence="6" id="KW-1185">Reference proteome</keyword>
<evidence type="ECO:0000313" key="5">
    <source>
        <dbReference type="EMBL" id="KJA23770.1"/>
    </source>
</evidence>
<dbReference type="AlphaFoldDB" id="A0A0D2PWB4"/>
<evidence type="ECO:0008006" key="7">
    <source>
        <dbReference type="Google" id="ProtNLM"/>
    </source>
</evidence>
<protein>
    <recommendedName>
        <fullName evidence="7">ZZ-type domain-containing protein</fullName>
    </recommendedName>
</protein>
<feature type="compositionally biased region" description="Basic and acidic residues" evidence="4">
    <location>
        <begin position="1037"/>
        <end position="1070"/>
    </location>
</feature>
<dbReference type="Proteomes" id="UP000054270">
    <property type="component" value="Unassembled WGS sequence"/>
</dbReference>
<evidence type="ECO:0000256" key="4">
    <source>
        <dbReference type="SAM" id="MobiDB-lite"/>
    </source>
</evidence>
<gene>
    <name evidence="5" type="ORF">HYPSUDRAFT_39609</name>
</gene>
<dbReference type="STRING" id="945553.A0A0D2PWB4"/>
<feature type="compositionally biased region" description="Basic and acidic residues" evidence="4">
    <location>
        <begin position="1082"/>
        <end position="1124"/>
    </location>
</feature>
<dbReference type="GO" id="GO:0008270">
    <property type="term" value="F:zinc ion binding"/>
    <property type="evidence" value="ECO:0007669"/>
    <property type="project" value="UniProtKB-KW"/>
</dbReference>
<evidence type="ECO:0000256" key="2">
    <source>
        <dbReference type="ARBA" id="ARBA00022771"/>
    </source>
</evidence>
<dbReference type="EMBL" id="KN817541">
    <property type="protein sequence ID" value="KJA23770.1"/>
    <property type="molecule type" value="Genomic_DNA"/>
</dbReference>
<dbReference type="InterPro" id="IPR043145">
    <property type="entry name" value="Znf_ZZ_sf"/>
</dbReference>
<sequence>MADAESWTKNRQTPHTQDIYNGYDLWKKGHKQLQERTDAPKNGRDYVENASNLVTLLEGFAELNVIAKAVVILFKTVVTLELNRRENDAHVDIVFLSMADMMSALLDTSQFSETLSKRTKDGNLSVADKLRAEFADIEKYINVCGNSMDTYSKESRIKRFIKSAEWKARITEQITTFRNRRTKLQQILTLQTASDVNSLVDKTTDMDRKIDLLISHIFSPNSDYEKAAAKTTWQFSKMKDGTNLANNPEYLEALLQDPKLNQEGMSGNKSATVDQLQQDLRLSVEDVCEENKESFERKLHYYTEQLEKSMKTNADYIVKKLSGPYDRLKHKDLKSLWKNMKWIFCIDNDHFTSALFEYYLDHFSSIKVLKDGQVEFNDEDSSDERTTEENLTIVKDLTRRGALNHPDKWTLIPMAKYKDRIAHAIDSDDSKLIRISEVNAFTDRIPKGWTVPQWCAYAAVGWTYQARCYRKRMNYILSRMHEMQAKVLPANRDRVMTVNRTFIPFYQLLAWEPWETRTPYAAKYPIPEAVELRNLVKNKMITGDNEIRNKLNGIKWNVEDETTMEIINPEKDSPLETCVLQLSVLLLERMYQVMQTLSEATADGREIAPLTKALQYLRQMCLNRIGEVKATANKNYKNKEDIRHFYGGIWGCIDSVIVLNKGGLPFKQTDVEDFRLDENLLDEFIQDQPISHPLQDIAQEVVAPFTLQECSICHKGPGEGYRYVCTECDAIICSECYEKRLPGGPPESGHTFAHTVLRFSLDTVENRLRWMVLDAQIQKQRIIDDMANLKWDQMSFLGDDEQEAEDNAEDEEETPFRCSDCEKAIVLNRKTDTKFYKCFGHSCSGYYLCQQCSSDGANPDGHQWWHSLIVLRSQVVLKDRDREMEGEDSDAESAYSDYDKDDITVLQGKMDTLLEGQTKFAEERSRDINTNADLESRISQLLDNKISAMLAGFRGNGNGDGVSGALVSRMAQPEGKLESTVDEMRKNSNPSAPPPRAPSFPERKVPSASDLQENTGVDGYGVGGNDGRNQEGTRFGDGVEGRNVDNREENRSDGDGPESNDERNQTRSDGDGVEGGNGYDQEENRSDGDGLESNDERNQEDARSDGDGPESNDERNQENTRSDDDGVSGGNGYNQEENRSDGGSAGDDDDDDSDRNDRAQRSDGMDDDNGDPPEDSIPEEDRDF</sequence>
<accession>A0A0D2PWB4</accession>
<keyword evidence="2" id="KW-0863">Zinc-finger</keyword>
<reference evidence="6" key="1">
    <citation type="submission" date="2014-04" db="EMBL/GenBank/DDBJ databases">
        <title>Evolutionary Origins and Diversification of the Mycorrhizal Mutualists.</title>
        <authorList>
            <consortium name="DOE Joint Genome Institute"/>
            <consortium name="Mycorrhizal Genomics Consortium"/>
            <person name="Kohler A."/>
            <person name="Kuo A."/>
            <person name="Nagy L.G."/>
            <person name="Floudas D."/>
            <person name="Copeland A."/>
            <person name="Barry K.W."/>
            <person name="Cichocki N."/>
            <person name="Veneault-Fourrey C."/>
            <person name="LaButti K."/>
            <person name="Lindquist E.A."/>
            <person name="Lipzen A."/>
            <person name="Lundell T."/>
            <person name="Morin E."/>
            <person name="Murat C."/>
            <person name="Riley R."/>
            <person name="Ohm R."/>
            <person name="Sun H."/>
            <person name="Tunlid A."/>
            <person name="Henrissat B."/>
            <person name="Grigoriev I.V."/>
            <person name="Hibbett D.S."/>
            <person name="Martin F."/>
        </authorList>
    </citation>
    <scope>NUCLEOTIDE SEQUENCE [LARGE SCALE GENOMIC DNA]</scope>
    <source>
        <strain evidence="6">FD-334 SS-4</strain>
    </source>
</reference>
<evidence type="ECO:0000256" key="3">
    <source>
        <dbReference type="ARBA" id="ARBA00022833"/>
    </source>
</evidence>
<feature type="compositionally biased region" description="Acidic residues" evidence="4">
    <location>
        <begin position="1165"/>
        <end position="1184"/>
    </location>
</feature>
<feature type="compositionally biased region" description="Basic and acidic residues" evidence="4">
    <location>
        <begin position="1155"/>
        <end position="1164"/>
    </location>
</feature>
<evidence type="ECO:0000313" key="6">
    <source>
        <dbReference type="Proteomes" id="UP000054270"/>
    </source>
</evidence>